<dbReference type="PANTHER" id="PTHR12236:SF95">
    <property type="entry name" value="CUTICULAR PROTEIN 76BD, ISOFORM C-RELATED"/>
    <property type="match status" value="1"/>
</dbReference>
<reference evidence="6" key="1">
    <citation type="submission" date="2025-08" db="UniProtKB">
        <authorList>
            <consortium name="RefSeq"/>
        </authorList>
    </citation>
    <scope>IDENTIFICATION</scope>
</reference>
<dbReference type="GeneID" id="128198272"/>
<evidence type="ECO:0000256" key="4">
    <source>
        <dbReference type="SAM" id="SignalP"/>
    </source>
</evidence>
<evidence type="ECO:0000256" key="3">
    <source>
        <dbReference type="PROSITE-ProRule" id="PRU00497"/>
    </source>
</evidence>
<keyword evidence="1 3" id="KW-0193">Cuticle</keyword>
<dbReference type="InterPro" id="IPR051217">
    <property type="entry name" value="Insect_Cuticle_Struc_Prot"/>
</dbReference>
<dbReference type="Pfam" id="PF00379">
    <property type="entry name" value="Chitin_bind_4"/>
    <property type="match status" value="2"/>
</dbReference>
<dbReference type="PROSITE" id="PS51155">
    <property type="entry name" value="CHIT_BIND_RR_2"/>
    <property type="match status" value="2"/>
</dbReference>
<organism evidence="5 6">
    <name type="scientific">Bicyclus anynana</name>
    <name type="common">Squinting bush brown butterfly</name>
    <dbReference type="NCBI Taxonomy" id="110368"/>
    <lineage>
        <taxon>Eukaryota</taxon>
        <taxon>Metazoa</taxon>
        <taxon>Ecdysozoa</taxon>
        <taxon>Arthropoda</taxon>
        <taxon>Hexapoda</taxon>
        <taxon>Insecta</taxon>
        <taxon>Pterygota</taxon>
        <taxon>Neoptera</taxon>
        <taxon>Endopterygota</taxon>
        <taxon>Lepidoptera</taxon>
        <taxon>Glossata</taxon>
        <taxon>Ditrysia</taxon>
        <taxon>Papilionoidea</taxon>
        <taxon>Nymphalidae</taxon>
        <taxon>Satyrinae</taxon>
        <taxon>Satyrini</taxon>
        <taxon>Mycalesina</taxon>
        <taxon>Bicyclus</taxon>
    </lineage>
</organism>
<evidence type="ECO:0000313" key="5">
    <source>
        <dbReference type="Proteomes" id="UP001652582"/>
    </source>
</evidence>
<evidence type="ECO:0000256" key="1">
    <source>
        <dbReference type="ARBA" id="ARBA00022460"/>
    </source>
</evidence>
<keyword evidence="5" id="KW-1185">Reference proteome</keyword>
<sequence length="267" mass="30327">MISKILAVAVIVAFVAQFDIANGYGVAFSSSHFSKHDGHPEVVHGHGHHANYHTRPHYTFDYKVEDHHTGDMKSQHESRDGDVVKGYYSLHQPDGSERSVHYHGDHHTGFHADVKYATHHIVPHHHKQLNLSHHNISNNMYSKVLCIAVIVAFAAQFDNANGYGVAFSSSHFSKHDGHPEVVHGHGHHADYHTHPHYTFDYKVEDHHTGDMKSQHESRDGDVVKGYYSLHQPDGSERSVHYHGDHHTGFHADVKYATHHIVPHHHHY</sequence>
<name>A0ABM3LHP4_BICAN</name>
<dbReference type="RefSeq" id="XP_052738600.1">
    <property type="nucleotide sequence ID" value="XM_052882640.1"/>
</dbReference>
<gene>
    <name evidence="6" type="primary">LOC128198272</name>
</gene>
<evidence type="ECO:0000313" key="6">
    <source>
        <dbReference type="RefSeq" id="XP_052738600.1"/>
    </source>
</evidence>
<evidence type="ECO:0000256" key="2">
    <source>
        <dbReference type="ARBA" id="ARBA00022729"/>
    </source>
</evidence>
<proteinExistence type="predicted"/>
<dbReference type="Proteomes" id="UP001652582">
    <property type="component" value="Chromosome 7"/>
</dbReference>
<dbReference type="InterPro" id="IPR000618">
    <property type="entry name" value="Insect_cuticle"/>
</dbReference>
<accession>A0ABM3LHP4</accession>
<keyword evidence="2 4" id="KW-0732">Signal</keyword>
<feature type="chain" id="PRO_5046495505" evidence="4">
    <location>
        <begin position="24"/>
        <end position="267"/>
    </location>
</feature>
<feature type="signal peptide" evidence="4">
    <location>
        <begin position="1"/>
        <end position="23"/>
    </location>
</feature>
<dbReference type="PANTHER" id="PTHR12236">
    <property type="entry name" value="STRUCTURAL CONTITUENT OF CUTICLE"/>
    <property type="match status" value="1"/>
</dbReference>
<protein>
    <submittedName>
        <fullName evidence="6">Histidine-rich glycoprotein-like</fullName>
    </submittedName>
</protein>